<dbReference type="GO" id="GO:0008168">
    <property type="term" value="F:methyltransferase activity"/>
    <property type="evidence" value="ECO:0007669"/>
    <property type="project" value="UniProtKB-KW"/>
</dbReference>
<name>A0A221W4Y8_9PSEU</name>
<proteinExistence type="predicted"/>
<dbReference type="OrthoDB" id="189743at2"/>
<dbReference type="PANTHER" id="PTHR43464:SF75">
    <property type="entry name" value="METHYLTRANSFERASE TYPE 11"/>
    <property type="match status" value="1"/>
</dbReference>
<dbReference type="SUPFAM" id="SSF53335">
    <property type="entry name" value="S-adenosyl-L-methionine-dependent methyltransferases"/>
    <property type="match status" value="1"/>
</dbReference>
<evidence type="ECO:0000313" key="1">
    <source>
        <dbReference type="EMBL" id="ASO20716.1"/>
    </source>
</evidence>
<evidence type="ECO:0000313" key="2">
    <source>
        <dbReference type="Proteomes" id="UP000204221"/>
    </source>
</evidence>
<reference evidence="1 2" key="1">
    <citation type="submission" date="2017-07" db="EMBL/GenBank/DDBJ databases">
        <title>Complete genome sequence of Actinoalloteichus hoggarensis DSM 45943, type strain of Actinoalloteichus hoggarensis.</title>
        <authorList>
            <person name="Ruckert C."/>
            <person name="Nouioui I."/>
            <person name="Willmese J."/>
            <person name="van Wezel G."/>
            <person name="Klenk H.-P."/>
            <person name="Kalinowski J."/>
            <person name="Zotchev S.B."/>
        </authorList>
    </citation>
    <scope>NUCLEOTIDE SEQUENCE [LARGE SCALE GENOMIC DNA]</scope>
    <source>
        <strain evidence="1 2">DSM 45943</strain>
    </source>
</reference>
<dbReference type="EMBL" id="CP022521">
    <property type="protein sequence ID" value="ASO20716.1"/>
    <property type="molecule type" value="Genomic_DNA"/>
</dbReference>
<keyword evidence="2" id="KW-1185">Reference proteome</keyword>
<keyword evidence="1" id="KW-0808">Transferase</keyword>
<dbReference type="Gene3D" id="2.20.130.10">
    <property type="entry name" value="CAC2371-like domains"/>
    <property type="match status" value="1"/>
</dbReference>
<keyword evidence="1" id="KW-0489">Methyltransferase</keyword>
<dbReference type="AlphaFoldDB" id="A0A221W4Y8"/>
<accession>A0A221W4Y8</accession>
<dbReference type="Gene3D" id="3.40.50.150">
    <property type="entry name" value="Vaccinia Virus protein VP39"/>
    <property type="match status" value="1"/>
</dbReference>
<dbReference type="EC" id="2.1.1.234" evidence="1"/>
<protein>
    <submittedName>
        <fullName evidence="1">dTDP-3-amino-3,4, 6-trideoxy-alpha-D-glucopyranose</fullName>
        <ecNumber evidence="1">2.1.1.234</ecNumber>
    </submittedName>
</protein>
<dbReference type="GO" id="GO:0032259">
    <property type="term" value="P:methylation"/>
    <property type="evidence" value="ECO:0007669"/>
    <property type="project" value="UniProtKB-KW"/>
</dbReference>
<organism evidence="1 2">
    <name type="scientific">Actinoalloteichus hoggarensis</name>
    <dbReference type="NCBI Taxonomy" id="1470176"/>
    <lineage>
        <taxon>Bacteria</taxon>
        <taxon>Bacillati</taxon>
        <taxon>Actinomycetota</taxon>
        <taxon>Actinomycetes</taxon>
        <taxon>Pseudonocardiales</taxon>
        <taxon>Pseudonocardiaceae</taxon>
        <taxon>Actinoalloteichus</taxon>
    </lineage>
</organism>
<sequence length="236" mass="25934">MYEADLAAVYDAFYEARGKDYAAEAADIAREIRQRAPQASSLLDVACGTASHLRRFAALFDDVEGMDLSEDMLAYARAKLPGVRLSRGDMRTVDLGREFDAITSMFSSVGYLRSTDELDETTHSLARHLTPGGVLVIEPWWFPETFLSGYVAGDVVTSGGRTIARVSHSVREGDATHMQVHFIVADAESGAEHFTMSHVITLFTRQEYEQAFERAGLTVEYLPGGPSGRGLFIGVR</sequence>
<dbReference type="Proteomes" id="UP000204221">
    <property type="component" value="Chromosome"/>
</dbReference>
<dbReference type="PANTHER" id="PTHR43464">
    <property type="entry name" value="METHYLTRANSFERASE"/>
    <property type="match status" value="1"/>
</dbReference>
<dbReference type="Pfam" id="PF13649">
    <property type="entry name" value="Methyltransf_25"/>
    <property type="match status" value="1"/>
</dbReference>
<dbReference type="KEGG" id="ahg:AHOG_15450"/>
<dbReference type="InterPro" id="IPR029063">
    <property type="entry name" value="SAM-dependent_MTases_sf"/>
</dbReference>
<dbReference type="RefSeq" id="WP_093942007.1">
    <property type="nucleotide sequence ID" value="NZ_CP022521.1"/>
</dbReference>
<dbReference type="CDD" id="cd02440">
    <property type="entry name" value="AdoMet_MTases"/>
    <property type="match status" value="1"/>
</dbReference>
<dbReference type="InterPro" id="IPR041698">
    <property type="entry name" value="Methyltransf_25"/>
</dbReference>
<gene>
    <name evidence="1" type="primary">desVI</name>
    <name evidence="1" type="ORF">AHOG_15450</name>
</gene>